<name>A0ABP8QYI9_9ACTN</name>
<reference evidence="11" key="1">
    <citation type="journal article" date="2019" name="Int. J. Syst. Evol. Microbiol.">
        <title>The Global Catalogue of Microorganisms (GCM) 10K type strain sequencing project: providing services to taxonomists for standard genome sequencing and annotation.</title>
        <authorList>
            <consortium name="The Broad Institute Genomics Platform"/>
            <consortium name="The Broad Institute Genome Sequencing Center for Infectious Disease"/>
            <person name="Wu L."/>
            <person name="Ma J."/>
        </authorList>
    </citation>
    <scope>NUCLEOTIDE SEQUENCE [LARGE SCALE GENOMIC DNA]</scope>
    <source>
        <strain evidence="11">JCM 17933</strain>
    </source>
</reference>
<proteinExistence type="inferred from homology"/>
<dbReference type="PANTHER" id="PTHR43386">
    <property type="entry name" value="OLIGOPEPTIDE TRANSPORT SYSTEM PERMEASE PROTEIN APPC"/>
    <property type="match status" value="1"/>
</dbReference>
<feature type="transmembrane region" description="Helical" evidence="7">
    <location>
        <begin position="114"/>
        <end position="139"/>
    </location>
</feature>
<feature type="domain" description="ABC transmembrane type-1" evidence="9">
    <location>
        <begin position="112"/>
        <end position="301"/>
    </location>
</feature>
<keyword evidence="3" id="KW-1003">Cell membrane</keyword>
<evidence type="ECO:0000256" key="1">
    <source>
        <dbReference type="ARBA" id="ARBA00004651"/>
    </source>
</evidence>
<evidence type="ECO:0000259" key="9">
    <source>
        <dbReference type="PROSITE" id="PS50928"/>
    </source>
</evidence>
<sequence>MSLTDLEAEASVPPASEEPDGRKIEGRSPWQLAWARLRQDKAAMTAIVVIVLLIVMALIAPLIAKWVGYAPDFGDRKLGQTADGLPVGPNGHHPLGTDRLGRDILVRAVYGARISLLVGLVSTLLAVIFGVIIGSAAGYYGGAIDTILARFMDVTLSFPYLLFAIALAAAFGASTPLTIFVITFFSFASIGRIVRGQVLQIKEREFIEAARSLGAGSVRTMFIDVIPNLIAPVTVLGSMTIPTAIIFESTLSFLGAGIDPRTPSWGNMLSDATETYTVAWWTLFIPALFLLITTLAFNILGDAVRDALDPRAERLFAAQKANRKKKRK</sequence>
<dbReference type="PANTHER" id="PTHR43386:SF1">
    <property type="entry name" value="D,D-DIPEPTIDE TRANSPORT SYSTEM PERMEASE PROTEIN DDPC-RELATED"/>
    <property type="match status" value="1"/>
</dbReference>
<protein>
    <submittedName>
        <fullName evidence="10">ABC transporter permease</fullName>
    </submittedName>
</protein>
<feature type="transmembrane region" description="Helical" evidence="7">
    <location>
        <begin position="151"/>
        <end position="171"/>
    </location>
</feature>
<dbReference type="RefSeq" id="WP_345473055.1">
    <property type="nucleotide sequence ID" value="NZ_BAABHF010000048.1"/>
</dbReference>
<evidence type="ECO:0000256" key="4">
    <source>
        <dbReference type="ARBA" id="ARBA00022692"/>
    </source>
</evidence>
<evidence type="ECO:0000313" key="11">
    <source>
        <dbReference type="Proteomes" id="UP001500503"/>
    </source>
</evidence>
<dbReference type="CDD" id="cd06261">
    <property type="entry name" value="TM_PBP2"/>
    <property type="match status" value="1"/>
</dbReference>
<evidence type="ECO:0000256" key="7">
    <source>
        <dbReference type="RuleBase" id="RU363032"/>
    </source>
</evidence>
<feature type="transmembrane region" description="Helical" evidence="7">
    <location>
        <begin position="42"/>
        <end position="64"/>
    </location>
</feature>
<feature type="transmembrane region" description="Helical" evidence="7">
    <location>
        <begin position="177"/>
        <end position="194"/>
    </location>
</feature>
<dbReference type="Gene3D" id="1.10.3720.10">
    <property type="entry name" value="MetI-like"/>
    <property type="match status" value="1"/>
</dbReference>
<dbReference type="PROSITE" id="PS50928">
    <property type="entry name" value="ABC_TM1"/>
    <property type="match status" value="1"/>
</dbReference>
<feature type="transmembrane region" description="Helical" evidence="7">
    <location>
        <begin position="278"/>
        <end position="301"/>
    </location>
</feature>
<gene>
    <name evidence="10" type="ORF">GCM10023191_080400</name>
</gene>
<keyword evidence="2 7" id="KW-0813">Transport</keyword>
<evidence type="ECO:0000313" key="10">
    <source>
        <dbReference type="EMBL" id="GAA4513385.1"/>
    </source>
</evidence>
<keyword evidence="6 7" id="KW-0472">Membrane</keyword>
<dbReference type="SUPFAM" id="SSF161098">
    <property type="entry name" value="MetI-like"/>
    <property type="match status" value="1"/>
</dbReference>
<dbReference type="InterPro" id="IPR025966">
    <property type="entry name" value="OppC_N"/>
</dbReference>
<evidence type="ECO:0000256" key="5">
    <source>
        <dbReference type="ARBA" id="ARBA00022989"/>
    </source>
</evidence>
<evidence type="ECO:0000256" key="8">
    <source>
        <dbReference type="SAM" id="MobiDB-lite"/>
    </source>
</evidence>
<dbReference type="InterPro" id="IPR050366">
    <property type="entry name" value="BP-dependent_transpt_permease"/>
</dbReference>
<feature type="transmembrane region" description="Helical" evidence="7">
    <location>
        <begin position="229"/>
        <end position="258"/>
    </location>
</feature>
<dbReference type="Proteomes" id="UP001500503">
    <property type="component" value="Unassembled WGS sequence"/>
</dbReference>
<keyword evidence="4 7" id="KW-0812">Transmembrane</keyword>
<comment type="subcellular location">
    <subcellularLocation>
        <location evidence="1 7">Cell membrane</location>
        <topology evidence="1 7">Multi-pass membrane protein</topology>
    </subcellularLocation>
</comment>
<comment type="caution">
    <text evidence="10">The sequence shown here is derived from an EMBL/GenBank/DDBJ whole genome shotgun (WGS) entry which is preliminary data.</text>
</comment>
<dbReference type="Pfam" id="PF00528">
    <property type="entry name" value="BPD_transp_1"/>
    <property type="match status" value="1"/>
</dbReference>
<keyword evidence="5 7" id="KW-1133">Transmembrane helix</keyword>
<dbReference type="EMBL" id="BAABHF010000048">
    <property type="protein sequence ID" value="GAA4513385.1"/>
    <property type="molecule type" value="Genomic_DNA"/>
</dbReference>
<dbReference type="InterPro" id="IPR035906">
    <property type="entry name" value="MetI-like_sf"/>
</dbReference>
<evidence type="ECO:0000256" key="3">
    <source>
        <dbReference type="ARBA" id="ARBA00022475"/>
    </source>
</evidence>
<evidence type="ECO:0000256" key="6">
    <source>
        <dbReference type="ARBA" id="ARBA00023136"/>
    </source>
</evidence>
<dbReference type="InterPro" id="IPR000515">
    <property type="entry name" value="MetI-like"/>
</dbReference>
<evidence type="ECO:0000256" key="2">
    <source>
        <dbReference type="ARBA" id="ARBA00022448"/>
    </source>
</evidence>
<organism evidence="10 11">
    <name type="scientific">Actinoallomurus oryzae</name>
    <dbReference type="NCBI Taxonomy" id="502180"/>
    <lineage>
        <taxon>Bacteria</taxon>
        <taxon>Bacillati</taxon>
        <taxon>Actinomycetota</taxon>
        <taxon>Actinomycetes</taxon>
        <taxon>Streptosporangiales</taxon>
        <taxon>Thermomonosporaceae</taxon>
        <taxon>Actinoallomurus</taxon>
    </lineage>
</organism>
<keyword evidence="11" id="KW-1185">Reference proteome</keyword>
<comment type="similarity">
    <text evidence="7">Belongs to the binding-protein-dependent transport system permease family.</text>
</comment>
<dbReference type="Pfam" id="PF12911">
    <property type="entry name" value="OppC_N"/>
    <property type="match status" value="1"/>
</dbReference>
<accession>A0ABP8QYI9</accession>
<feature type="region of interest" description="Disordered" evidence="8">
    <location>
        <begin position="1"/>
        <end position="24"/>
    </location>
</feature>